<organism evidence="3 4">
    <name type="scientific">Gordonia mangrovi</name>
    <dbReference type="NCBI Taxonomy" id="2665643"/>
    <lineage>
        <taxon>Bacteria</taxon>
        <taxon>Bacillati</taxon>
        <taxon>Actinomycetota</taxon>
        <taxon>Actinomycetes</taxon>
        <taxon>Mycobacteriales</taxon>
        <taxon>Gordoniaceae</taxon>
        <taxon>Gordonia</taxon>
    </lineage>
</organism>
<protein>
    <submittedName>
        <fullName evidence="3">Extracellular solute-binding protein</fullName>
    </submittedName>
</protein>
<dbReference type="InterPro" id="IPR006059">
    <property type="entry name" value="SBP"/>
</dbReference>
<evidence type="ECO:0000256" key="1">
    <source>
        <dbReference type="ARBA" id="ARBA00022729"/>
    </source>
</evidence>
<dbReference type="PANTHER" id="PTHR30006">
    <property type="entry name" value="THIAMINE-BINDING PERIPLASMIC PROTEIN-RELATED"/>
    <property type="match status" value="1"/>
</dbReference>
<accession>A0A6L7GY81</accession>
<feature type="chain" id="PRO_5026748331" evidence="2">
    <location>
        <begin position="24"/>
        <end position="365"/>
    </location>
</feature>
<sequence>MVRSAVFNPFRAVKPLLPHPARAATSIAATLVAVLALSSCGSTDDKEVGDVGPSGDAAWQTVIEAAKEEGQVNIYSGNIPDSLKCLADSFKSTYGITVNVTNGINAVNQTKVDTELQTGNVTVDVIDQTEASWSVPHADAGDFAAPTGPAFDNPDFNAAENLKEGGWFISDASMTTFVWNTDLYSKGLKDYDGVLDPELAGGKIGVIEPSAPVLVEFYLYLEERFGPGFIEKLAAQKPRLYPSAFPLTQAVTSGEIAASIFSVPVVNEKAQGAPVDFALSDPIFGTRFNTAVLAEAPHPNAGQLLANFMITPAGQQCIANRAAAILPDIPGTLATKDQIIDPSADGELTPEEVQAFKDKFNRLFT</sequence>
<reference evidence="3 4" key="1">
    <citation type="submission" date="2019-11" db="EMBL/GenBank/DDBJ databases">
        <title>Gordonia sp. nov., a novel actinobacterium isolated from mangrove soil in Hainan.</title>
        <authorList>
            <person name="Huang X."/>
            <person name="Xie Y."/>
            <person name="Chu X."/>
            <person name="Xiao K."/>
        </authorList>
    </citation>
    <scope>NUCLEOTIDE SEQUENCE [LARGE SCALE GENOMIC DNA]</scope>
    <source>
        <strain evidence="3 4">HNM0687</strain>
    </source>
</reference>
<evidence type="ECO:0000256" key="2">
    <source>
        <dbReference type="SAM" id="SignalP"/>
    </source>
</evidence>
<comment type="caution">
    <text evidence="3">The sequence shown here is derived from an EMBL/GenBank/DDBJ whole genome shotgun (WGS) entry which is preliminary data.</text>
</comment>
<dbReference type="Proteomes" id="UP000475545">
    <property type="component" value="Unassembled WGS sequence"/>
</dbReference>
<dbReference type="Pfam" id="PF01547">
    <property type="entry name" value="SBP_bac_1"/>
    <property type="match status" value="1"/>
</dbReference>
<gene>
    <name evidence="3" type="ORF">GIY30_22985</name>
</gene>
<dbReference type="RefSeq" id="WP_160904393.1">
    <property type="nucleotide sequence ID" value="NZ_CP102850.1"/>
</dbReference>
<dbReference type="Gene3D" id="3.40.190.10">
    <property type="entry name" value="Periplasmic binding protein-like II"/>
    <property type="match status" value="2"/>
</dbReference>
<dbReference type="PROSITE" id="PS00018">
    <property type="entry name" value="EF_HAND_1"/>
    <property type="match status" value="1"/>
</dbReference>
<keyword evidence="1 2" id="KW-0732">Signal</keyword>
<name>A0A6L7GY81_9ACTN</name>
<dbReference type="AlphaFoldDB" id="A0A6L7GY81"/>
<proteinExistence type="predicted"/>
<evidence type="ECO:0000313" key="3">
    <source>
        <dbReference type="EMBL" id="MXP24201.1"/>
    </source>
</evidence>
<evidence type="ECO:0000313" key="4">
    <source>
        <dbReference type="Proteomes" id="UP000475545"/>
    </source>
</evidence>
<dbReference type="SUPFAM" id="SSF53850">
    <property type="entry name" value="Periplasmic binding protein-like II"/>
    <property type="match status" value="1"/>
</dbReference>
<feature type="signal peptide" evidence="2">
    <location>
        <begin position="1"/>
        <end position="23"/>
    </location>
</feature>
<dbReference type="InterPro" id="IPR018247">
    <property type="entry name" value="EF_Hand_1_Ca_BS"/>
</dbReference>
<keyword evidence="4" id="KW-1185">Reference proteome</keyword>
<dbReference type="EMBL" id="WMBR01000009">
    <property type="protein sequence ID" value="MXP24201.1"/>
    <property type="molecule type" value="Genomic_DNA"/>
</dbReference>
<dbReference type="PANTHER" id="PTHR30006:SF2">
    <property type="entry name" value="ABC TRANSPORTER SUBSTRATE-BINDING PROTEIN"/>
    <property type="match status" value="1"/>
</dbReference>